<comment type="catalytic activity">
    <reaction evidence="6">
        <text>Couples ATP hydrolysis with the unwinding of duplex DNA by translocating in the 3'-5' direction.</text>
        <dbReference type="EC" id="5.6.2.4"/>
    </reaction>
</comment>
<evidence type="ECO:0000256" key="2">
    <source>
        <dbReference type="ARBA" id="ARBA00022801"/>
    </source>
</evidence>
<feature type="binding site" evidence="9">
    <location>
        <begin position="23"/>
        <end position="30"/>
    </location>
    <ligand>
        <name>ATP</name>
        <dbReference type="ChEBI" id="CHEBI:30616"/>
    </ligand>
</feature>
<dbReference type="InterPro" id="IPR039418">
    <property type="entry name" value="LexA-like"/>
</dbReference>
<dbReference type="PANTHER" id="PTHR11070:SF45">
    <property type="entry name" value="DNA 3'-5' HELICASE"/>
    <property type="match status" value="1"/>
</dbReference>
<dbReference type="GO" id="GO:0016787">
    <property type="term" value="F:hydrolase activity"/>
    <property type="evidence" value="ECO:0007669"/>
    <property type="project" value="UniProtKB-UniRule"/>
</dbReference>
<dbReference type="SUPFAM" id="SSF51306">
    <property type="entry name" value="LexA/Signal peptidase"/>
    <property type="match status" value="1"/>
</dbReference>
<keyword evidence="2 9" id="KW-0378">Hydrolase</keyword>
<dbReference type="Pfam" id="PF00580">
    <property type="entry name" value="UvrD-helicase"/>
    <property type="match status" value="1"/>
</dbReference>
<keyword evidence="5" id="KW-0413">Isomerase</keyword>
<dbReference type="InterPro" id="IPR000212">
    <property type="entry name" value="DNA_helicase_UvrD/REP"/>
</dbReference>
<dbReference type="Gene3D" id="3.40.50.300">
    <property type="entry name" value="P-loop containing nucleotide triphosphate hydrolases"/>
    <property type="match status" value="3"/>
</dbReference>
<evidence type="ECO:0000256" key="5">
    <source>
        <dbReference type="ARBA" id="ARBA00023235"/>
    </source>
</evidence>
<dbReference type="InterPro" id="IPR029464">
    <property type="entry name" value="HSDR_N"/>
</dbReference>
<dbReference type="EMBL" id="FUXM01000003">
    <property type="protein sequence ID" value="SJZ60090.1"/>
    <property type="molecule type" value="Genomic_DNA"/>
</dbReference>
<dbReference type="InterPro" id="IPR015927">
    <property type="entry name" value="Peptidase_S24_S26A/B/C"/>
</dbReference>
<dbReference type="EC" id="5.6.2.4" evidence="7"/>
<dbReference type="InterPro" id="IPR014017">
    <property type="entry name" value="DNA_helicase_UvrD-like_C"/>
</dbReference>
<evidence type="ECO:0000313" key="11">
    <source>
        <dbReference type="EMBL" id="SJZ60090.1"/>
    </source>
</evidence>
<gene>
    <name evidence="11" type="ORF">SAMN02745885_00351</name>
</gene>
<dbReference type="CDD" id="cd18807">
    <property type="entry name" value="SF1_C_UvrD"/>
    <property type="match status" value="1"/>
</dbReference>
<evidence type="ECO:0000256" key="4">
    <source>
        <dbReference type="ARBA" id="ARBA00022840"/>
    </source>
</evidence>
<dbReference type="Pfam" id="PF13361">
    <property type="entry name" value="UvrD_C"/>
    <property type="match status" value="2"/>
</dbReference>
<evidence type="ECO:0000313" key="12">
    <source>
        <dbReference type="Proteomes" id="UP000189933"/>
    </source>
</evidence>
<dbReference type="InterPro" id="IPR027417">
    <property type="entry name" value="P-loop_NTPase"/>
</dbReference>
<evidence type="ECO:0000256" key="7">
    <source>
        <dbReference type="ARBA" id="ARBA00034808"/>
    </source>
</evidence>
<organism evidence="11 12">
    <name type="scientific">Carboxydocella sporoproducens DSM 16521</name>
    <dbReference type="NCBI Taxonomy" id="1121270"/>
    <lineage>
        <taxon>Bacteria</taxon>
        <taxon>Bacillati</taxon>
        <taxon>Bacillota</taxon>
        <taxon>Clostridia</taxon>
        <taxon>Eubacteriales</taxon>
        <taxon>Clostridiales Family XVI. Incertae Sedis</taxon>
        <taxon>Carboxydocella</taxon>
    </lineage>
</organism>
<keyword evidence="3 9" id="KW-0347">Helicase</keyword>
<accession>A0A1T4LZC6</accession>
<comment type="catalytic activity">
    <reaction evidence="8">
        <text>ATP + H2O = ADP + phosphate + H(+)</text>
        <dbReference type="Rhea" id="RHEA:13065"/>
        <dbReference type="ChEBI" id="CHEBI:15377"/>
        <dbReference type="ChEBI" id="CHEBI:15378"/>
        <dbReference type="ChEBI" id="CHEBI:30616"/>
        <dbReference type="ChEBI" id="CHEBI:43474"/>
        <dbReference type="ChEBI" id="CHEBI:456216"/>
        <dbReference type="EC" id="5.6.2.4"/>
    </reaction>
</comment>
<reference evidence="12" key="1">
    <citation type="submission" date="2017-02" db="EMBL/GenBank/DDBJ databases">
        <authorList>
            <person name="Varghese N."/>
            <person name="Submissions S."/>
        </authorList>
    </citation>
    <scope>NUCLEOTIDE SEQUENCE [LARGE SCALE GENOMIC DNA]</scope>
    <source>
        <strain evidence="12">DSM 16521</strain>
    </source>
</reference>
<dbReference type="SUPFAM" id="SSF52540">
    <property type="entry name" value="P-loop containing nucleoside triphosphate hydrolases"/>
    <property type="match status" value="1"/>
</dbReference>
<dbReference type="CDD" id="cd06529">
    <property type="entry name" value="S24_LexA-like"/>
    <property type="match status" value="1"/>
</dbReference>
<evidence type="ECO:0000256" key="3">
    <source>
        <dbReference type="ARBA" id="ARBA00022806"/>
    </source>
</evidence>
<dbReference type="GO" id="GO:0043138">
    <property type="term" value="F:3'-5' DNA helicase activity"/>
    <property type="evidence" value="ECO:0007669"/>
    <property type="project" value="UniProtKB-EC"/>
</dbReference>
<feature type="domain" description="UvrD-like helicase ATP-binding" evidence="10">
    <location>
        <begin position="2"/>
        <end position="313"/>
    </location>
</feature>
<dbReference type="Gene3D" id="2.10.109.10">
    <property type="entry name" value="Umud Fragment, subunit A"/>
    <property type="match status" value="1"/>
</dbReference>
<dbReference type="InterPro" id="IPR014016">
    <property type="entry name" value="UvrD-like_ATP-bd"/>
</dbReference>
<protein>
    <recommendedName>
        <fullName evidence="7">DNA 3'-5' helicase</fullName>
        <ecNumber evidence="7">5.6.2.4</ecNumber>
    </recommendedName>
</protein>
<dbReference type="RefSeq" id="WP_078664506.1">
    <property type="nucleotide sequence ID" value="NZ_FUXM01000003.1"/>
</dbReference>
<keyword evidence="12" id="KW-1185">Reference proteome</keyword>
<dbReference type="GO" id="GO:0003677">
    <property type="term" value="F:DNA binding"/>
    <property type="evidence" value="ECO:0007669"/>
    <property type="project" value="InterPro"/>
</dbReference>
<dbReference type="OrthoDB" id="9787585at2"/>
<evidence type="ECO:0000256" key="9">
    <source>
        <dbReference type="PROSITE-ProRule" id="PRU00560"/>
    </source>
</evidence>
<dbReference type="PROSITE" id="PS51198">
    <property type="entry name" value="UVRD_HELICASE_ATP_BIND"/>
    <property type="match status" value="1"/>
</dbReference>
<keyword evidence="1 9" id="KW-0547">Nucleotide-binding</keyword>
<evidence type="ECO:0000256" key="6">
    <source>
        <dbReference type="ARBA" id="ARBA00034617"/>
    </source>
</evidence>
<dbReference type="PANTHER" id="PTHR11070">
    <property type="entry name" value="UVRD / RECB / PCRA DNA HELICASE FAMILY MEMBER"/>
    <property type="match status" value="1"/>
</dbReference>
<dbReference type="GO" id="GO:0000725">
    <property type="term" value="P:recombinational repair"/>
    <property type="evidence" value="ECO:0007669"/>
    <property type="project" value="TreeGrafter"/>
</dbReference>
<dbReference type="AlphaFoldDB" id="A0A1T4LZC6"/>
<evidence type="ECO:0000259" key="10">
    <source>
        <dbReference type="PROSITE" id="PS51198"/>
    </source>
</evidence>
<evidence type="ECO:0000256" key="1">
    <source>
        <dbReference type="ARBA" id="ARBA00022741"/>
    </source>
</evidence>
<dbReference type="GO" id="GO:0005524">
    <property type="term" value="F:ATP binding"/>
    <property type="evidence" value="ECO:0007669"/>
    <property type="project" value="UniProtKB-UniRule"/>
</dbReference>
<dbReference type="Proteomes" id="UP000189933">
    <property type="component" value="Unassembled WGS sequence"/>
</dbReference>
<proteinExistence type="predicted"/>
<keyword evidence="4 9" id="KW-0067">ATP-binding</keyword>
<name>A0A1T4LZC6_9FIRM</name>
<dbReference type="InterPro" id="IPR036286">
    <property type="entry name" value="LexA/Signal_pep-like_sf"/>
</dbReference>
<dbReference type="Pfam" id="PF13588">
    <property type="entry name" value="HSDR_N_2"/>
    <property type="match status" value="1"/>
</dbReference>
<sequence>MELNLEQRKLIQLKPNGQCLIKGVAGSGKTTVAVYRIPFLLNYYCYQPDDNVLLVTFTKTLTNYIKYLYDRVNDEDKLPYPSLFSPENARVEIINIDSLVYKYFQQYQLCNNVRFNLLTDKRLAYTYLAQTINELKRQYSNISLLDQQHIIFLYDEIDWIKSCNYLELEEYQNADRLGRMGKQGSDGPKKLPKNSETRRAIFELMKLYNEKLRSSGYVDFKDMALYALKQAKTKVDKKYTHIIIDESQDLTRVQLELLKLLYNEKDYSSICFIADTAQSIYPHSWLVKGRSFASIGFDMTGRSYSLSKNYRTTAQIAKAAYSLIEKDPEIIEDENFVQPSLIDRQGNFPVRRYFTSPQDEAEYIVRELGQYVLKAYNPKDIAIIAKNKEQLRYIKEQLDKAQITANIFERKEMDFEHEGIKLVTIHSVKGLEFKVVFIIGLNSGIIPYISYADEEGRLVQETTDRKLLYVGMTRANDMLYLTCSGQPSKFLQEINCEFLRLSPRAKIGCYYQIPIEKYQFKEKIIDLFSREEQVRQWLINELQEKYKYPLALLDVEYQVNSFSKVGLVDIVVSIYRKNLRIPYIFAEVKALGRGLHNGLEQLKSYMSNEKNCQYGLLTDGNEMVFLDKDLQMIDDIPEFGSWMLPEYIIRYEFHDLKRNRTFILELDQDNPDELVVRSQDAYSEKYDFAQLSAINVYSSVAAGNPTEIFEEPLKEMLLPEEWFNKANEYFILQVKGDSMIGANIASGDMVLVQRQTTAQNRDIVVVALGEEATLKRYVPMGNSVILMPENKNYEPILVQDTKAQIIGVVIGIIKLV</sequence>
<dbReference type="Pfam" id="PF00717">
    <property type="entry name" value="Peptidase_S24"/>
    <property type="match status" value="1"/>
</dbReference>
<evidence type="ECO:0000256" key="8">
    <source>
        <dbReference type="ARBA" id="ARBA00048988"/>
    </source>
</evidence>